<dbReference type="GO" id="GO:0008990">
    <property type="term" value="F:rRNA (guanine-N2-)-methyltransferase activity"/>
    <property type="evidence" value="ECO:0007669"/>
    <property type="project" value="InterPro"/>
</dbReference>
<dbReference type="Pfam" id="PF08468">
    <property type="entry name" value="MTS_N"/>
    <property type="match status" value="1"/>
</dbReference>
<evidence type="ECO:0000259" key="6">
    <source>
        <dbReference type="Pfam" id="PF05175"/>
    </source>
</evidence>
<proteinExistence type="predicted"/>
<comment type="caution">
    <text evidence="8">The sequence shown here is derived from an EMBL/GenBank/DDBJ whole genome shotgun (WGS) entry which is preliminary data.</text>
</comment>
<evidence type="ECO:0000256" key="4">
    <source>
        <dbReference type="ARBA" id="ARBA00022679"/>
    </source>
</evidence>
<evidence type="ECO:0000256" key="2">
    <source>
        <dbReference type="ARBA" id="ARBA00022552"/>
    </source>
</evidence>
<dbReference type="InterPro" id="IPR007848">
    <property type="entry name" value="Small_mtfrase_dom"/>
</dbReference>
<dbReference type="EMBL" id="DXEV01000147">
    <property type="protein sequence ID" value="HIX57278.1"/>
    <property type="molecule type" value="Genomic_DNA"/>
</dbReference>
<evidence type="ECO:0000313" key="9">
    <source>
        <dbReference type="Proteomes" id="UP000886829"/>
    </source>
</evidence>
<accession>A0A9D2B128</accession>
<evidence type="ECO:0000256" key="3">
    <source>
        <dbReference type="ARBA" id="ARBA00022603"/>
    </source>
</evidence>
<dbReference type="AlphaFoldDB" id="A0A9D2B128"/>
<protein>
    <submittedName>
        <fullName evidence="8">Methyltransferase</fullName>
    </submittedName>
</protein>
<feature type="non-terminal residue" evidence="8">
    <location>
        <position position="395"/>
    </location>
</feature>
<evidence type="ECO:0000256" key="5">
    <source>
        <dbReference type="ARBA" id="ARBA00022691"/>
    </source>
</evidence>
<dbReference type="InterPro" id="IPR013675">
    <property type="entry name" value="Mtase_sm_N"/>
</dbReference>
<keyword evidence="4" id="KW-0808">Transferase</keyword>
<dbReference type="InterPro" id="IPR029063">
    <property type="entry name" value="SAM-dependent_MTases_sf"/>
</dbReference>
<name>A0A9D2B128_9GAMM</name>
<dbReference type="Pfam" id="PF05175">
    <property type="entry name" value="MTS"/>
    <property type="match status" value="1"/>
</dbReference>
<evidence type="ECO:0000313" key="8">
    <source>
        <dbReference type="EMBL" id="HIX57278.1"/>
    </source>
</evidence>
<keyword evidence="5" id="KW-0949">S-adenosyl-L-methionine</keyword>
<dbReference type="GO" id="GO:0003676">
    <property type="term" value="F:nucleic acid binding"/>
    <property type="evidence" value="ECO:0007669"/>
    <property type="project" value="InterPro"/>
</dbReference>
<reference evidence="8" key="1">
    <citation type="journal article" date="2021" name="PeerJ">
        <title>Extensive microbial diversity within the chicken gut microbiome revealed by metagenomics and culture.</title>
        <authorList>
            <person name="Gilroy R."/>
            <person name="Ravi A."/>
            <person name="Getino M."/>
            <person name="Pursley I."/>
            <person name="Horton D.L."/>
            <person name="Alikhan N.F."/>
            <person name="Baker D."/>
            <person name="Gharbi K."/>
            <person name="Hall N."/>
            <person name="Watson M."/>
            <person name="Adriaenssens E.M."/>
            <person name="Foster-Nyarko E."/>
            <person name="Jarju S."/>
            <person name="Secka A."/>
            <person name="Antonio M."/>
            <person name="Oren A."/>
            <person name="Chaudhuri R.R."/>
            <person name="La Ragione R."/>
            <person name="Hildebrand F."/>
            <person name="Pallen M.J."/>
        </authorList>
    </citation>
    <scope>NUCLEOTIDE SEQUENCE</scope>
    <source>
        <strain evidence="8">USASDec5-558</strain>
    </source>
</reference>
<dbReference type="PANTHER" id="PTHR47816:SF4">
    <property type="entry name" value="RIBOSOMAL RNA SMALL SUBUNIT METHYLTRANSFERASE C"/>
    <property type="match status" value="1"/>
</dbReference>
<organism evidence="8 9">
    <name type="scientific">Candidatus Anaerobiospirillum pullistercoris</name>
    <dbReference type="NCBI Taxonomy" id="2838452"/>
    <lineage>
        <taxon>Bacteria</taxon>
        <taxon>Pseudomonadati</taxon>
        <taxon>Pseudomonadota</taxon>
        <taxon>Gammaproteobacteria</taxon>
        <taxon>Aeromonadales</taxon>
        <taxon>Succinivibrionaceae</taxon>
        <taxon>Anaerobiospirillum</taxon>
    </lineage>
</organism>
<dbReference type="Gene3D" id="3.40.50.150">
    <property type="entry name" value="Vaccinia Virus protein VP39"/>
    <property type="match status" value="2"/>
</dbReference>
<dbReference type="InterPro" id="IPR046977">
    <property type="entry name" value="RsmC/RlmG"/>
</dbReference>
<dbReference type="Proteomes" id="UP000886829">
    <property type="component" value="Unassembled WGS sequence"/>
</dbReference>
<dbReference type="InterPro" id="IPR002052">
    <property type="entry name" value="DNA_methylase_N6_adenine_CS"/>
</dbReference>
<evidence type="ECO:0000256" key="1">
    <source>
        <dbReference type="ARBA" id="ARBA00022490"/>
    </source>
</evidence>
<reference evidence="8" key="2">
    <citation type="submission" date="2021-04" db="EMBL/GenBank/DDBJ databases">
        <authorList>
            <person name="Gilroy R."/>
        </authorList>
    </citation>
    <scope>NUCLEOTIDE SEQUENCE</scope>
    <source>
        <strain evidence="8">USASDec5-558</strain>
    </source>
</reference>
<dbReference type="PROSITE" id="PS00092">
    <property type="entry name" value="N6_MTASE"/>
    <property type="match status" value="1"/>
</dbReference>
<sequence>MSLRADDPLVEILVRNEKYWAGQKVLIVGEINSLQLLSQLVRTEQATILSDNFETAQGLSAMMGVTLERGAFARAQKKHVTVLFGNCHDPQVLAAIEPFDTLVLFLSKTKSLSQDLLWQLRDRLAPETKVLIIGSNAIGGKSADGLIRDAGEVYKVDSARKSTVFLGYITLQDELKTPKTLKSVVYGGQEFKQLHGLFSQGELDGGTKMLLQALHHDLSTTYHAPEPKDQDYEHAVLKDLPLSLGDPILDLGCGSGIIGLTLAARGCTNILSTDVSATALYATQENAQALGLTAAVTPFACNMLPSSKELQAMSGDKANVFGSGKFKYIVTNPPFHQGIERTTSPTLDMIAKAKDHLTADGALYLVGNTSLHYEQALQEAFTTVTTLAATTKFTV</sequence>
<evidence type="ECO:0000259" key="7">
    <source>
        <dbReference type="Pfam" id="PF08468"/>
    </source>
</evidence>
<keyword evidence="2" id="KW-0698">rRNA processing</keyword>
<feature type="domain" description="Methyltransferase small N-terminal" evidence="7">
    <location>
        <begin position="11"/>
        <end position="171"/>
    </location>
</feature>
<dbReference type="SUPFAM" id="SSF53335">
    <property type="entry name" value="S-adenosyl-L-methionine-dependent methyltransferases"/>
    <property type="match status" value="1"/>
</dbReference>
<gene>
    <name evidence="8" type="ORF">H9850_07390</name>
</gene>
<dbReference type="PANTHER" id="PTHR47816">
    <property type="entry name" value="RIBOSOMAL RNA SMALL SUBUNIT METHYLTRANSFERASE C"/>
    <property type="match status" value="1"/>
</dbReference>
<dbReference type="CDD" id="cd02440">
    <property type="entry name" value="AdoMet_MTases"/>
    <property type="match status" value="1"/>
</dbReference>
<keyword evidence="1" id="KW-0963">Cytoplasm</keyword>
<keyword evidence="3 8" id="KW-0489">Methyltransferase</keyword>
<feature type="domain" description="Methyltransferase small" evidence="6">
    <location>
        <begin position="237"/>
        <end position="395"/>
    </location>
</feature>